<reference evidence="2 3" key="1">
    <citation type="submission" date="2020-08" db="EMBL/GenBank/DDBJ databases">
        <title>Genomic Encyclopedia of Type Strains, Phase IV (KMG-IV): sequencing the most valuable type-strain genomes for metagenomic binning, comparative biology and taxonomic classification.</title>
        <authorList>
            <person name="Goeker M."/>
        </authorList>
    </citation>
    <scope>NUCLEOTIDE SEQUENCE [LARGE SCALE GENOMIC DNA]</scope>
    <source>
        <strain evidence="2 3">DSM 29514</strain>
    </source>
</reference>
<feature type="compositionally biased region" description="Basic and acidic residues" evidence="1">
    <location>
        <begin position="14"/>
        <end position="24"/>
    </location>
</feature>
<protein>
    <submittedName>
        <fullName evidence="2">Uncharacterized protein</fullName>
    </submittedName>
</protein>
<evidence type="ECO:0000313" key="2">
    <source>
        <dbReference type="EMBL" id="MBB4143206.1"/>
    </source>
</evidence>
<gene>
    <name evidence="2" type="ORF">GGQ72_001705</name>
</gene>
<feature type="region of interest" description="Disordered" evidence="1">
    <location>
        <begin position="1"/>
        <end position="24"/>
    </location>
</feature>
<evidence type="ECO:0000313" key="3">
    <source>
        <dbReference type="Proteomes" id="UP000519897"/>
    </source>
</evidence>
<dbReference type="Proteomes" id="UP000519897">
    <property type="component" value="Unassembled WGS sequence"/>
</dbReference>
<sequence length="61" mass="6815">MSMEEATLTPAKLSPRDRAEATDRAAKAIIDSEAIAREKKTEKLRAMRMARATSQPVKTKR</sequence>
<accession>A0A7W6LF12</accession>
<proteinExistence type="predicted"/>
<comment type="caution">
    <text evidence="2">The sequence shown here is derived from an EMBL/GenBank/DDBJ whole genome shotgun (WGS) entry which is preliminary data.</text>
</comment>
<dbReference type="EMBL" id="JACIEC010000001">
    <property type="protein sequence ID" value="MBB4143206.1"/>
    <property type="molecule type" value="Genomic_DNA"/>
</dbReference>
<keyword evidence="3" id="KW-1185">Reference proteome</keyword>
<name>A0A7W6LF12_9HYPH</name>
<organism evidence="2 3">
    <name type="scientific">Rhizobium rhizoryzae</name>
    <dbReference type="NCBI Taxonomy" id="451876"/>
    <lineage>
        <taxon>Bacteria</taxon>
        <taxon>Pseudomonadati</taxon>
        <taxon>Pseudomonadota</taxon>
        <taxon>Alphaproteobacteria</taxon>
        <taxon>Hyphomicrobiales</taxon>
        <taxon>Rhizobiaceae</taxon>
        <taxon>Rhizobium/Agrobacterium group</taxon>
        <taxon>Rhizobium</taxon>
    </lineage>
</organism>
<dbReference type="AlphaFoldDB" id="A0A7W6LF12"/>
<evidence type="ECO:0000256" key="1">
    <source>
        <dbReference type="SAM" id="MobiDB-lite"/>
    </source>
</evidence>
<dbReference type="RefSeq" id="WP_062555415.1">
    <property type="nucleotide sequence ID" value="NZ_CP049250.1"/>
</dbReference>